<dbReference type="OrthoDB" id="8093255at2"/>
<name>A0A0K1PZ89_9BACT</name>
<dbReference type="EMBL" id="CP012333">
    <property type="protein sequence ID" value="AKU98469.1"/>
    <property type="molecule type" value="Genomic_DNA"/>
</dbReference>
<dbReference type="RefSeq" id="WP_146649425.1">
    <property type="nucleotide sequence ID" value="NZ_CP012333.1"/>
</dbReference>
<proteinExistence type="predicted"/>
<dbReference type="STRING" id="1391654.AKJ09_05133"/>
<evidence type="ECO:0000256" key="1">
    <source>
        <dbReference type="SAM" id="MobiDB-lite"/>
    </source>
</evidence>
<evidence type="ECO:0008006" key="4">
    <source>
        <dbReference type="Google" id="ProtNLM"/>
    </source>
</evidence>
<dbReference type="Proteomes" id="UP000064967">
    <property type="component" value="Chromosome"/>
</dbReference>
<dbReference type="AlphaFoldDB" id="A0A0K1PZ89"/>
<accession>A0A0K1PZ89</accession>
<reference evidence="2 3" key="1">
    <citation type="submission" date="2015-08" db="EMBL/GenBank/DDBJ databases">
        <authorList>
            <person name="Babu N.S."/>
            <person name="Beckwith C.J."/>
            <person name="Beseler K.G."/>
            <person name="Brison A."/>
            <person name="Carone J.V."/>
            <person name="Caskin T.P."/>
            <person name="Diamond M."/>
            <person name="Durham M.E."/>
            <person name="Foxe J.M."/>
            <person name="Go M."/>
            <person name="Henderson B.A."/>
            <person name="Jones I.B."/>
            <person name="McGettigan J.A."/>
            <person name="Micheletti S.J."/>
            <person name="Nasrallah M.E."/>
            <person name="Ortiz D."/>
            <person name="Piller C.R."/>
            <person name="Privatt S.R."/>
            <person name="Schneider S.L."/>
            <person name="Sharp S."/>
            <person name="Smith T.C."/>
            <person name="Stanton J.D."/>
            <person name="Ullery H.E."/>
            <person name="Wilson R.J."/>
            <person name="Serrano M.G."/>
            <person name="Buck G."/>
            <person name="Lee V."/>
            <person name="Wang Y."/>
            <person name="Carvalho R."/>
            <person name="Voegtly L."/>
            <person name="Shi R."/>
            <person name="Duckworth R."/>
            <person name="Johnson A."/>
            <person name="Loviza R."/>
            <person name="Walstead R."/>
            <person name="Shah Z."/>
            <person name="Kiflezghi M."/>
            <person name="Wade K."/>
            <person name="Ball S.L."/>
            <person name="Bradley K.W."/>
            <person name="Asai D.J."/>
            <person name="Bowman C.A."/>
            <person name="Russell D.A."/>
            <person name="Pope W.H."/>
            <person name="Jacobs-Sera D."/>
            <person name="Hendrix R.W."/>
            <person name="Hatfull G.F."/>
        </authorList>
    </citation>
    <scope>NUCLEOTIDE SEQUENCE [LARGE SCALE GENOMIC DNA]</scope>
    <source>
        <strain evidence="2 3">DSM 27648</strain>
    </source>
</reference>
<dbReference type="KEGG" id="llu:AKJ09_05133"/>
<feature type="compositionally biased region" description="Low complexity" evidence="1">
    <location>
        <begin position="32"/>
        <end position="46"/>
    </location>
</feature>
<gene>
    <name evidence="2" type="ORF">AKJ09_05133</name>
</gene>
<protein>
    <recommendedName>
        <fullName evidence="4">Type IV fimbrial biogenesis protein PilY1</fullName>
    </recommendedName>
</protein>
<keyword evidence="3" id="KW-1185">Reference proteome</keyword>
<sequence length="397" mass="42327">MRLRWIGIGGVISVVVPLACASEGDVGPQGPADAGSGADSGVVADGSGDRADAEVDAEAGIDSCAVLGLCVASAPIDSSINLTSVWGSSASDVWAVGTNRTVVHYDGSKWEKHVIENDPTSSATMRAVWVGRSDDVWIVDGLVLRHSTGWKGDATEWSSYHFYPPGTATGNAPFGLSGRDGSVWIARLGWVQYDPPGTLIKCSGWGEGGALVDAEHLGYSGNDQTYFTSGYGAVAMTRADEAWATSLAVAVWSGSRVMRVVRSDTEPTVWRHEEFDSRTVRELHGIWGNEDVVWLVGEGGVTRRMTRSAIPSRAFEVIETPVNDTLRGVFGFGPDDVWAVGDESTILHWDGQSWTKLATPFDGAGLKPRLFGVWGSSKDDVWIVGGGVVIHFERRGA</sequence>
<evidence type="ECO:0000313" key="3">
    <source>
        <dbReference type="Proteomes" id="UP000064967"/>
    </source>
</evidence>
<feature type="region of interest" description="Disordered" evidence="1">
    <location>
        <begin position="26"/>
        <end position="49"/>
    </location>
</feature>
<organism evidence="2 3">
    <name type="scientific">Labilithrix luteola</name>
    <dbReference type="NCBI Taxonomy" id="1391654"/>
    <lineage>
        <taxon>Bacteria</taxon>
        <taxon>Pseudomonadati</taxon>
        <taxon>Myxococcota</taxon>
        <taxon>Polyangia</taxon>
        <taxon>Polyangiales</taxon>
        <taxon>Labilitrichaceae</taxon>
        <taxon>Labilithrix</taxon>
    </lineage>
</organism>
<evidence type="ECO:0000313" key="2">
    <source>
        <dbReference type="EMBL" id="AKU98469.1"/>
    </source>
</evidence>